<feature type="transmembrane region" description="Helical" evidence="1">
    <location>
        <begin position="48"/>
        <end position="67"/>
    </location>
</feature>
<comment type="caution">
    <text evidence="2">The sequence shown here is derived from an EMBL/GenBank/DDBJ whole genome shotgun (WGS) entry which is preliminary data.</text>
</comment>
<feature type="transmembrane region" description="Helical" evidence="1">
    <location>
        <begin position="73"/>
        <end position="93"/>
    </location>
</feature>
<reference evidence="2" key="1">
    <citation type="journal article" date="2020" name="mSystems">
        <title>Genome- and Community-Level Interaction Insights into Carbon Utilization and Element Cycling Functions of Hydrothermarchaeota in Hydrothermal Sediment.</title>
        <authorList>
            <person name="Zhou Z."/>
            <person name="Liu Y."/>
            <person name="Xu W."/>
            <person name="Pan J."/>
            <person name="Luo Z.H."/>
            <person name="Li M."/>
        </authorList>
    </citation>
    <scope>NUCLEOTIDE SEQUENCE</scope>
    <source>
        <strain evidence="2">HyVt-388</strain>
    </source>
</reference>
<feature type="transmembrane region" description="Helical" evidence="1">
    <location>
        <begin position="6"/>
        <end position="22"/>
    </location>
</feature>
<evidence type="ECO:0000256" key="1">
    <source>
        <dbReference type="SAM" id="Phobius"/>
    </source>
</evidence>
<keyword evidence="1" id="KW-0472">Membrane</keyword>
<feature type="transmembrane region" description="Helical" evidence="1">
    <location>
        <begin position="100"/>
        <end position="119"/>
    </location>
</feature>
<name>A0A9C9EN28_UNCW3</name>
<dbReference type="Proteomes" id="UP000885826">
    <property type="component" value="Unassembled WGS sequence"/>
</dbReference>
<evidence type="ECO:0000313" key="2">
    <source>
        <dbReference type="EMBL" id="HEC78960.1"/>
    </source>
</evidence>
<keyword evidence="1" id="KW-1133">Transmembrane helix</keyword>
<dbReference type="InterPro" id="IPR046674">
    <property type="entry name" value="DUF6544"/>
</dbReference>
<accession>A0A9C9EN28</accession>
<proteinExistence type="predicted"/>
<keyword evidence="1" id="KW-0812">Transmembrane</keyword>
<dbReference type="EMBL" id="DRIG01000081">
    <property type="protein sequence ID" value="HEC78960.1"/>
    <property type="molecule type" value="Genomic_DNA"/>
</dbReference>
<organism evidence="2 3">
    <name type="scientific">candidate division WOR-3 bacterium</name>
    <dbReference type="NCBI Taxonomy" id="2052148"/>
    <lineage>
        <taxon>Bacteria</taxon>
        <taxon>Bacteria division WOR-3</taxon>
    </lineage>
</organism>
<sequence length="376" mass="43272">MIRIIFSFVIFLHGLIHLFGFVKEWKLTRVKQLPGETLISLSGGLSKMVGIVWLTACLLSILSGVAYLARKEWWWMVAVIVIVVSQILIIIYWKDAKFGTIANFIILIACVLSYGSWSFDRIVNDELKSFLPEKEIEKRIVTAETVDELPPVVQRWLKRSNIIGKEEIHTVHLRQKGEMRIKPESNWMSVDAEQYTLTNPPGFIWIADVKAAPFLHLSGRDKYEEGRGHMLIKLFSLIPVVNAKGKEIDQGALLRYLGEIVWHPSSALSDYISWEEINSTAAKATMSYGGVTASGTFKFDENGDFVSFEADRYYYRKEGSTLERWVITAKKNYKEFEGIRVPATLSVTWKLETGDFIWYKLEIREINYNIQRKETK</sequence>
<dbReference type="Pfam" id="PF20181">
    <property type="entry name" value="DUF6544"/>
    <property type="match status" value="1"/>
</dbReference>
<evidence type="ECO:0000313" key="3">
    <source>
        <dbReference type="Proteomes" id="UP000885826"/>
    </source>
</evidence>
<gene>
    <name evidence="2" type="ORF">ENI34_07450</name>
</gene>
<dbReference type="AlphaFoldDB" id="A0A9C9EN28"/>
<protein>
    <submittedName>
        <fullName evidence="2">Uncharacterized protein</fullName>
    </submittedName>
</protein>